<dbReference type="Gene3D" id="2.115.10.20">
    <property type="entry name" value="Glycosyl hydrolase domain, family 43"/>
    <property type="match status" value="1"/>
</dbReference>
<comment type="caution">
    <text evidence="6">The sequence shown here is derived from an EMBL/GenBank/DDBJ whole genome shotgun (WGS) entry which is preliminary data.</text>
</comment>
<sequence>MELKEGLKYNTPWIMQRADPYVYRHSDGWYYFTASVPAYDGIVLRRSKSLEELPFAEETEIWHKHGHGKMSEHIWAPELHYLDQKWYLYFAAGDKEDIWAIRPYVLECGDENPITGTWTERGMMQCADEDEFSFRGFSLDATVFENLGKYYYVWAEKVGVGKQISNLYIGELETPYKLKSVQVLLTTPDYPWERVGFWVNEGPAVIKNNKQIFLTYSASETGIAYCMGMLSASEDSNLLDPLSWKKERMPVLSSDEAYGIYGPGHNSFTKDNDGNDMMVYHARTEKEIIGDPLYNPNRHAMLMQVKWNDEGFPVFRFE</sequence>
<dbReference type="GO" id="GO:0046556">
    <property type="term" value="F:alpha-L-arabinofuranosidase activity"/>
    <property type="evidence" value="ECO:0007669"/>
    <property type="project" value="UniProtKB-EC"/>
</dbReference>
<evidence type="ECO:0000256" key="3">
    <source>
        <dbReference type="ARBA" id="ARBA00022801"/>
    </source>
</evidence>
<proteinExistence type="inferred from homology"/>
<evidence type="ECO:0000256" key="2">
    <source>
        <dbReference type="ARBA" id="ARBA00022729"/>
    </source>
</evidence>
<dbReference type="InterPro" id="IPR023296">
    <property type="entry name" value="Glyco_hydro_beta-prop_sf"/>
</dbReference>
<dbReference type="PIRSF" id="PIRSF025414">
    <property type="entry name" value="Alpha-L-arabinofuranosidase"/>
    <property type="match status" value="1"/>
</dbReference>
<evidence type="ECO:0000313" key="6">
    <source>
        <dbReference type="EMBL" id="TLC99890.1"/>
    </source>
</evidence>
<dbReference type="InterPro" id="IPR006710">
    <property type="entry name" value="Glyco_hydro_43"/>
</dbReference>
<dbReference type="RefSeq" id="WP_138003003.1">
    <property type="nucleotide sequence ID" value="NZ_QGQD01000062.1"/>
</dbReference>
<dbReference type="EMBL" id="QGQD01000062">
    <property type="protein sequence ID" value="TLC99890.1"/>
    <property type="molecule type" value="Genomic_DNA"/>
</dbReference>
<keyword evidence="3 5" id="KW-0378">Hydrolase</keyword>
<protein>
    <submittedName>
        <fullName evidence="6">Extracellular exo-alpha-(1-&gt;5)-L-arabinofuranosidase</fullName>
        <ecNumber evidence="6">3.2.1.55</ecNumber>
    </submittedName>
</protein>
<dbReference type="GO" id="GO:0005975">
    <property type="term" value="P:carbohydrate metabolic process"/>
    <property type="evidence" value="ECO:0007669"/>
    <property type="project" value="InterPro"/>
</dbReference>
<dbReference type="EC" id="3.2.1.55" evidence="6"/>
<comment type="similarity">
    <text evidence="1 5">Belongs to the glycosyl hydrolase 43 family.</text>
</comment>
<dbReference type="Proteomes" id="UP000306509">
    <property type="component" value="Unassembled WGS sequence"/>
</dbReference>
<keyword evidence="7" id="KW-1185">Reference proteome</keyword>
<dbReference type="STRING" id="180332.GCA_000797495_04592"/>
<dbReference type="InterPro" id="IPR016828">
    <property type="entry name" value="Alpha-L-arabinofuranosidase"/>
</dbReference>
<organism evidence="6 7">
    <name type="scientific">Robinsoniella peoriensis</name>
    <dbReference type="NCBI Taxonomy" id="180332"/>
    <lineage>
        <taxon>Bacteria</taxon>
        <taxon>Bacillati</taxon>
        <taxon>Bacillota</taxon>
        <taxon>Clostridia</taxon>
        <taxon>Lachnospirales</taxon>
        <taxon>Lachnospiraceae</taxon>
        <taxon>Robinsoniella</taxon>
    </lineage>
</organism>
<dbReference type="SUPFAM" id="SSF75005">
    <property type="entry name" value="Arabinanase/levansucrase/invertase"/>
    <property type="match status" value="1"/>
</dbReference>
<dbReference type="PANTHER" id="PTHR43817:SF1">
    <property type="entry name" value="HYDROLASE, FAMILY 43, PUTATIVE (AFU_ORTHOLOGUE AFUA_3G01660)-RELATED"/>
    <property type="match status" value="1"/>
</dbReference>
<dbReference type="Pfam" id="PF04616">
    <property type="entry name" value="Glyco_hydro_43"/>
    <property type="match status" value="1"/>
</dbReference>
<evidence type="ECO:0000256" key="4">
    <source>
        <dbReference type="ARBA" id="ARBA00023295"/>
    </source>
</evidence>
<dbReference type="PANTHER" id="PTHR43817">
    <property type="entry name" value="GLYCOSYL HYDROLASE"/>
    <property type="match status" value="1"/>
</dbReference>
<reference evidence="6 7" key="1">
    <citation type="journal article" date="2019" name="Anaerobe">
        <title>Detection of Robinsoniella peoriensis in multiple bone samples of a trauma patient.</title>
        <authorList>
            <person name="Schrottner P."/>
            <person name="Hartwich K."/>
            <person name="Bunk B."/>
            <person name="Schober I."/>
            <person name="Helbig S."/>
            <person name="Rudolph W.W."/>
            <person name="Gunzer F."/>
        </authorList>
    </citation>
    <scope>NUCLEOTIDE SEQUENCE [LARGE SCALE GENOMIC DNA]</scope>
    <source>
        <strain evidence="6 7">DSM 106044</strain>
    </source>
</reference>
<name>A0A4U8Q508_9FIRM</name>
<dbReference type="AlphaFoldDB" id="A0A4U8Q508"/>
<accession>A0A4U8Q508</accession>
<evidence type="ECO:0000256" key="1">
    <source>
        <dbReference type="ARBA" id="ARBA00009865"/>
    </source>
</evidence>
<evidence type="ECO:0000313" key="7">
    <source>
        <dbReference type="Proteomes" id="UP000306509"/>
    </source>
</evidence>
<gene>
    <name evidence="6" type="ORF">DSM106044_03276</name>
</gene>
<evidence type="ECO:0000256" key="5">
    <source>
        <dbReference type="RuleBase" id="RU361187"/>
    </source>
</evidence>
<keyword evidence="4 5" id="KW-0326">Glycosidase</keyword>
<keyword evidence="2" id="KW-0732">Signal</keyword>